<dbReference type="Gene3D" id="3.30.200.20">
    <property type="entry name" value="Phosphorylase Kinase, domain 1"/>
    <property type="match status" value="1"/>
</dbReference>
<dbReference type="CDD" id="cd05154">
    <property type="entry name" value="ACAD10_11_N-like"/>
    <property type="match status" value="1"/>
</dbReference>
<reference evidence="2 3" key="1">
    <citation type="submission" date="2016-07" db="EMBL/GenBank/DDBJ databases">
        <title>Pervasive Adenine N6-methylation of Active Genes in Fungi.</title>
        <authorList>
            <consortium name="DOE Joint Genome Institute"/>
            <person name="Mondo S.J."/>
            <person name="Dannebaum R.O."/>
            <person name="Kuo R.C."/>
            <person name="Labutti K."/>
            <person name="Haridas S."/>
            <person name="Kuo A."/>
            <person name="Salamov A."/>
            <person name="Ahrendt S.R."/>
            <person name="Lipzen A."/>
            <person name="Sullivan W."/>
            <person name="Andreopoulos W.B."/>
            <person name="Clum A."/>
            <person name="Lindquist E."/>
            <person name="Daum C."/>
            <person name="Ramamoorthy G.K."/>
            <person name="Gryganskyi A."/>
            <person name="Culley D."/>
            <person name="Magnuson J.K."/>
            <person name="James T.Y."/>
            <person name="O'Malley M.A."/>
            <person name="Stajich J.E."/>
            <person name="Spatafora J.W."/>
            <person name="Visel A."/>
            <person name="Grigoriev I.V."/>
        </authorList>
    </citation>
    <scope>NUCLEOTIDE SEQUENCE [LARGE SCALE GENOMIC DNA]</scope>
    <source>
        <strain evidence="2 3">CBS 931.73</strain>
    </source>
</reference>
<dbReference type="SUPFAM" id="SSF56112">
    <property type="entry name" value="Protein kinase-like (PK-like)"/>
    <property type="match status" value="1"/>
</dbReference>
<dbReference type="Pfam" id="PF01636">
    <property type="entry name" value="APH"/>
    <property type="match status" value="1"/>
</dbReference>
<dbReference type="Proteomes" id="UP000193498">
    <property type="component" value="Unassembled WGS sequence"/>
</dbReference>
<dbReference type="AlphaFoldDB" id="A0A1Y1VXU5"/>
<dbReference type="PANTHER" id="PTHR47829">
    <property type="entry name" value="HYDROLASE, PUTATIVE (AFU_ORTHOLOGUE AFUA_1G12880)-RELATED"/>
    <property type="match status" value="1"/>
</dbReference>
<evidence type="ECO:0000259" key="1">
    <source>
        <dbReference type="Pfam" id="PF01636"/>
    </source>
</evidence>
<gene>
    <name evidence="2" type="ORF">K493DRAFT_321869</name>
</gene>
<dbReference type="EMBL" id="MCFE01001125">
    <property type="protein sequence ID" value="ORX66102.1"/>
    <property type="molecule type" value="Genomic_DNA"/>
</dbReference>
<proteinExistence type="predicted"/>
<evidence type="ECO:0000313" key="2">
    <source>
        <dbReference type="EMBL" id="ORX66102.1"/>
    </source>
</evidence>
<comment type="caution">
    <text evidence="2">The sequence shown here is derived from an EMBL/GenBank/DDBJ whole genome shotgun (WGS) entry which is preliminary data.</text>
</comment>
<keyword evidence="3" id="KW-1185">Reference proteome</keyword>
<sequence>MTDGRAITAVRHEIDAVKLEAYLVENVQGFKVPFELQQFAFGQSNPTYLLIDANKTKYVVRKKPPGQILSRTAHAVEREYKILHALSKNTDLPVPNVYCLCEDSAIIGTPFYVMEFMNGRIYTEVLFKDLPPTERKQCWRSAVSTLAKLHSVDYRKIGLADYGKDSGFYARQIKSLGKISTIQSQVKNEQGEPVGELPGFKRILAWFSQNLSDDTTTLIHGDYKIDNLVFHPTEPRVIGILDWELSTVGHPLSDLTNLLQPYLILPNSNLSLTRLDEETIRDLELPTKDELMQLYCEIANREYPIKNWNFFIAFSFFRLAVITQGIAARAAKKQASSAQAAKYAKMFRPLSNLVLAIIDQSSSKL</sequence>
<dbReference type="InterPro" id="IPR002575">
    <property type="entry name" value="Aminoglycoside_PTrfase"/>
</dbReference>
<dbReference type="STRING" id="1314790.A0A1Y1VXU5"/>
<organism evidence="2 3">
    <name type="scientific">Basidiobolus meristosporus CBS 931.73</name>
    <dbReference type="NCBI Taxonomy" id="1314790"/>
    <lineage>
        <taxon>Eukaryota</taxon>
        <taxon>Fungi</taxon>
        <taxon>Fungi incertae sedis</taxon>
        <taxon>Zoopagomycota</taxon>
        <taxon>Entomophthoromycotina</taxon>
        <taxon>Basidiobolomycetes</taxon>
        <taxon>Basidiobolales</taxon>
        <taxon>Basidiobolaceae</taxon>
        <taxon>Basidiobolus</taxon>
    </lineage>
</organism>
<evidence type="ECO:0000313" key="3">
    <source>
        <dbReference type="Proteomes" id="UP000193498"/>
    </source>
</evidence>
<dbReference type="Gene3D" id="3.90.1200.10">
    <property type="match status" value="1"/>
</dbReference>
<dbReference type="InterPro" id="IPR011009">
    <property type="entry name" value="Kinase-like_dom_sf"/>
</dbReference>
<feature type="domain" description="Aminoglycoside phosphotransferase" evidence="1">
    <location>
        <begin position="36"/>
        <end position="259"/>
    </location>
</feature>
<dbReference type="OrthoDB" id="191037at2759"/>
<accession>A0A1Y1VXU5</accession>
<dbReference type="PANTHER" id="PTHR47829:SF1">
    <property type="entry name" value="HAD FAMILY PHOSPHATASE"/>
    <property type="match status" value="1"/>
</dbReference>
<name>A0A1Y1VXU5_9FUNG</name>
<dbReference type="InterPro" id="IPR052898">
    <property type="entry name" value="ACAD10-like"/>
</dbReference>
<dbReference type="InterPro" id="IPR041726">
    <property type="entry name" value="ACAD10_11_N"/>
</dbReference>
<dbReference type="InParanoid" id="A0A1Y1VXU5"/>
<protein>
    <submittedName>
        <fullName evidence="2">APH-domain-containing protein</fullName>
    </submittedName>
</protein>